<sequence length="489" mass="54087">MARSVRLGTCILNRTRTIFNPQNQQFLVHPTPIFRLPSPTTHLPPSFSLSTASSAMAECVPIKKRRTEIQETGSFAENDFKSRGLFSGLNQQLTVGGPGPDRLRRVAQLFSKAAHKRMAEEAAGDGDLLQYGNTWGDPLCRLELAKFLTQGYGSPVDAQDLMLSGGATQAMSFLLSYFFNAGDTVFVEDPTYFINLNAFKDFGIKSVAVPLDKDGINTEILEEKFKELKDNDTRELSATRPFRAMFYAITVFHNPTTISYAPERCRRVIELARKYDIVVVCDDVYNVLSWTPTDNNELGLAAPRLFSYDKKDDPDYKGNVISCGSFSKFTGPGLRLGWFETAPYIIDIMRKSAYMVSGGNFNTFASGLMGTALEMGLIQEHLANLRKTYAASSRALWKTLQAEMPDGVHIAEPKGGYFIWVELPEGAKAAEVLKIAKEDHKVAFLPGHLASPCGNYANCLRLSFSYYGDDNLQAAAKAIAAATKKYLGK</sequence>
<dbReference type="InterPro" id="IPR004839">
    <property type="entry name" value="Aminotransferase_I/II_large"/>
</dbReference>
<evidence type="ECO:0000313" key="3">
    <source>
        <dbReference type="Proteomes" id="UP000887568"/>
    </source>
</evidence>
<dbReference type="Pfam" id="PF00155">
    <property type="entry name" value="Aminotran_1_2"/>
    <property type="match status" value="1"/>
</dbReference>
<reference evidence="2" key="1">
    <citation type="submission" date="2022-11" db="UniProtKB">
        <authorList>
            <consortium name="EnsemblMetazoa"/>
        </authorList>
    </citation>
    <scope>IDENTIFICATION</scope>
</reference>
<organism evidence="2 3">
    <name type="scientific">Patiria miniata</name>
    <name type="common">Bat star</name>
    <name type="synonym">Asterina miniata</name>
    <dbReference type="NCBI Taxonomy" id="46514"/>
    <lineage>
        <taxon>Eukaryota</taxon>
        <taxon>Metazoa</taxon>
        <taxon>Echinodermata</taxon>
        <taxon>Eleutherozoa</taxon>
        <taxon>Asterozoa</taxon>
        <taxon>Asteroidea</taxon>
        <taxon>Valvatacea</taxon>
        <taxon>Valvatida</taxon>
        <taxon>Asterinidae</taxon>
        <taxon>Patiria</taxon>
    </lineage>
</organism>
<dbReference type="InterPro" id="IPR015422">
    <property type="entry name" value="PyrdxlP-dep_Trfase_small"/>
</dbReference>
<evidence type="ECO:0000313" key="2">
    <source>
        <dbReference type="EnsemblMetazoa" id="XP_038063881.1"/>
    </source>
</evidence>
<dbReference type="EnsemblMetazoa" id="XM_038207953.1">
    <property type="protein sequence ID" value="XP_038063881.1"/>
    <property type="gene ID" value="LOC119734449"/>
</dbReference>
<feature type="domain" description="Aminotransferase class I/classII large" evidence="1">
    <location>
        <begin position="113"/>
        <end position="479"/>
    </location>
</feature>
<dbReference type="GO" id="GO:0030170">
    <property type="term" value="F:pyridoxal phosphate binding"/>
    <property type="evidence" value="ECO:0007669"/>
    <property type="project" value="InterPro"/>
</dbReference>
<dbReference type="PANTHER" id="PTHR42858">
    <property type="entry name" value="AMINOTRANSFERASE"/>
    <property type="match status" value="1"/>
</dbReference>
<protein>
    <recommendedName>
        <fullName evidence="1">Aminotransferase class I/classII large domain-containing protein</fullName>
    </recommendedName>
</protein>
<dbReference type="SUPFAM" id="SSF53383">
    <property type="entry name" value="PLP-dependent transferases"/>
    <property type="match status" value="1"/>
</dbReference>
<dbReference type="GO" id="GO:0047536">
    <property type="term" value="F:2-aminoadipate transaminase activity"/>
    <property type="evidence" value="ECO:0007669"/>
    <property type="project" value="TreeGrafter"/>
</dbReference>
<evidence type="ECO:0000259" key="1">
    <source>
        <dbReference type="Pfam" id="PF00155"/>
    </source>
</evidence>
<dbReference type="OrthoDB" id="7042322at2759"/>
<dbReference type="RefSeq" id="XP_038063881.1">
    <property type="nucleotide sequence ID" value="XM_038207953.1"/>
</dbReference>
<keyword evidence="3" id="KW-1185">Reference proteome</keyword>
<dbReference type="InterPro" id="IPR015424">
    <property type="entry name" value="PyrdxlP-dep_Trfase"/>
</dbReference>
<dbReference type="Gene3D" id="3.40.640.10">
    <property type="entry name" value="Type I PLP-dependent aspartate aminotransferase-like (Major domain)"/>
    <property type="match status" value="1"/>
</dbReference>
<dbReference type="InterPro" id="IPR015421">
    <property type="entry name" value="PyrdxlP-dep_Trfase_major"/>
</dbReference>
<dbReference type="GeneID" id="119734449"/>
<proteinExistence type="predicted"/>
<dbReference type="PANTHER" id="PTHR42858:SF1">
    <property type="entry name" value="LD15494P"/>
    <property type="match status" value="1"/>
</dbReference>
<accession>A0A914AJZ7</accession>
<dbReference type="CDD" id="cd00609">
    <property type="entry name" value="AAT_like"/>
    <property type="match status" value="1"/>
</dbReference>
<dbReference type="Proteomes" id="UP000887568">
    <property type="component" value="Unplaced"/>
</dbReference>
<dbReference type="Gene3D" id="3.90.1150.10">
    <property type="entry name" value="Aspartate Aminotransferase, domain 1"/>
    <property type="match status" value="1"/>
</dbReference>
<dbReference type="AlphaFoldDB" id="A0A914AJZ7"/>
<name>A0A914AJZ7_PATMI</name>
<dbReference type="OMA" id="MIALDSM"/>